<feature type="transmembrane region" description="Helical" evidence="1">
    <location>
        <begin position="32"/>
        <end position="54"/>
    </location>
</feature>
<evidence type="ECO:0000256" key="2">
    <source>
        <dbReference type="SAM" id="SignalP"/>
    </source>
</evidence>
<feature type="transmembrane region" description="Helical" evidence="1">
    <location>
        <begin position="86"/>
        <end position="106"/>
    </location>
</feature>
<dbReference type="SUPFAM" id="SSF81321">
    <property type="entry name" value="Family A G protein-coupled receptor-like"/>
    <property type="match status" value="1"/>
</dbReference>
<evidence type="ECO:0000256" key="1">
    <source>
        <dbReference type="SAM" id="Phobius"/>
    </source>
</evidence>
<organism evidence="5">
    <name type="scientific">Gongylonema pulchrum</name>
    <dbReference type="NCBI Taxonomy" id="637853"/>
    <lineage>
        <taxon>Eukaryota</taxon>
        <taxon>Metazoa</taxon>
        <taxon>Ecdysozoa</taxon>
        <taxon>Nematoda</taxon>
        <taxon>Chromadorea</taxon>
        <taxon>Rhabditida</taxon>
        <taxon>Spirurina</taxon>
        <taxon>Spiruromorpha</taxon>
        <taxon>Spiruroidea</taxon>
        <taxon>Gongylonematidae</taxon>
        <taxon>Gongylonema</taxon>
    </lineage>
</organism>
<keyword evidence="4" id="KW-1185">Reference proteome</keyword>
<feature type="chain" id="PRO_5043138492" evidence="2">
    <location>
        <begin position="17"/>
        <end position="199"/>
    </location>
</feature>
<keyword evidence="2" id="KW-0732">Signal</keyword>
<protein>
    <submittedName>
        <fullName evidence="5">G_PROTEIN_RECEP_F1_2 domain-containing protein</fullName>
    </submittedName>
</protein>
<evidence type="ECO:0000313" key="5">
    <source>
        <dbReference type="WBParaSite" id="GPUH_0000128201-mRNA-1"/>
    </source>
</evidence>
<feature type="transmembrane region" description="Helical" evidence="1">
    <location>
        <begin position="118"/>
        <end position="140"/>
    </location>
</feature>
<proteinExistence type="predicted"/>
<dbReference type="WBParaSite" id="GPUH_0000128201-mRNA-1">
    <property type="protein sequence ID" value="GPUH_0000128201-mRNA-1"/>
    <property type="gene ID" value="GPUH_0000128201"/>
</dbReference>
<accession>A0A183CXU1</accession>
<dbReference type="EMBL" id="UYRT01001501">
    <property type="protein sequence ID" value="VDK29737.1"/>
    <property type="molecule type" value="Genomic_DNA"/>
</dbReference>
<dbReference type="AlphaFoldDB" id="A0A183CXU1"/>
<name>A0A183CXU1_9BILA</name>
<dbReference type="Proteomes" id="UP000271098">
    <property type="component" value="Unassembled WGS sequence"/>
</dbReference>
<keyword evidence="1" id="KW-0472">Membrane</keyword>
<keyword evidence="1" id="KW-0812">Transmembrane</keyword>
<reference evidence="3 4" key="2">
    <citation type="submission" date="2018-11" db="EMBL/GenBank/DDBJ databases">
        <authorList>
            <consortium name="Pathogen Informatics"/>
        </authorList>
    </citation>
    <scope>NUCLEOTIDE SEQUENCE [LARGE SCALE GENOMIC DNA]</scope>
</reference>
<evidence type="ECO:0000313" key="4">
    <source>
        <dbReference type="Proteomes" id="UP000271098"/>
    </source>
</evidence>
<keyword evidence="1" id="KW-1133">Transmembrane helix</keyword>
<reference evidence="5" key="1">
    <citation type="submission" date="2016-06" db="UniProtKB">
        <authorList>
            <consortium name="WormBaseParasite"/>
        </authorList>
    </citation>
    <scope>IDENTIFICATION</scope>
</reference>
<feature type="signal peptide" evidence="2">
    <location>
        <begin position="1"/>
        <end position="16"/>
    </location>
</feature>
<gene>
    <name evidence="3" type="ORF">GPUH_LOCUS1282</name>
</gene>
<evidence type="ECO:0000313" key="3">
    <source>
        <dbReference type="EMBL" id="VDK29737.1"/>
    </source>
</evidence>
<sequence length="199" mass="22431">MQAASLLMLSIDRVFALCTPMLYFRQQYTIGITEIAACVAVVAIYTFTSCWFSLLDTKPVISPLCWLHRAAVATFERRQLKLTSTVCVSCLFTTVLFVVPMCARYFKNSILRKYKEIISVYSPISCNLNPVAVIITICVIQDDIRHAMLSSLPQRLQLLVKHKSTVKTISSTQSLDKFRDKLGKRVAEMKIKPVTCGLP</sequence>